<keyword evidence="5" id="KW-0029">Amino-acid transport</keyword>
<dbReference type="InterPro" id="IPR001851">
    <property type="entry name" value="ABC_transp_permease"/>
</dbReference>
<evidence type="ECO:0000256" key="3">
    <source>
        <dbReference type="ARBA" id="ARBA00022475"/>
    </source>
</evidence>
<dbReference type="CDD" id="cd06582">
    <property type="entry name" value="TM_PBP1_LivH_like"/>
    <property type="match status" value="1"/>
</dbReference>
<dbReference type="RefSeq" id="WP_007422457.1">
    <property type="nucleotide sequence ID" value="NC_009484.1"/>
</dbReference>
<dbReference type="GO" id="GO:0006865">
    <property type="term" value="P:amino acid transport"/>
    <property type="evidence" value="ECO:0007669"/>
    <property type="project" value="UniProtKB-KW"/>
</dbReference>
<organism evidence="10 11">
    <name type="scientific">Acidiphilium cryptum (strain JF-5)</name>
    <dbReference type="NCBI Taxonomy" id="349163"/>
    <lineage>
        <taxon>Bacteria</taxon>
        <taxon>Pseudomonadati</taxon>
        <taxon>Pseudomonadota</taxon>
        <taxon>Alphaproteobacteria</taxon>
        <taxon>Acetobacterales</taxon>
        <taxon>Acidocellaceae</taxon>
        <taxon>Acidiphilium</taxon>
    </lineage>
</organism>
<proteinExistence type="inferred from homology"/>
<evidence type="ECO:0000256" key="1">
    <source>
        <dbReference type="ARBA" id="ARBA00004651"/>
    </source>
</evidence>
<evidence type="ECO:0000313" key="10">
    <source>
        <dbReference type="EMBL" id="ABQ31402.1"/>
    </source>
</evidence>
<dbReference type="PANTHER" id="PTHR11795">
    <property type="entry name" value="BRANCHED-CHAIN AMINO ACID TRANSPORT SYSTEM PERMEASE PROTEIN LIVH"/>
    <property type="match status" value="1"/>
</dbReference>
<evidence type="ECO:0000256" key="7">
    <source>
        <dbReference type="ARBA" id="ARBA00023136"/>
    </source>
</evidence>
<dbReference type="KEGG" id="acr:Acry_2204"/>
<keyword evidence="2" id="KW-0813">Transport</keyword>
<feature type="transmembrane region" description="Helical" evidence="9">
    <location>
        <begin position="95"/>
        <end position="118"/>
    </location>
</feature>
<dbReference type="PANTHER" id="PTHR11795:SF445">
    <property type="entry name" value="AMINO ACID ABC TRANSPORTER PERMEASE PROTEIN"/>
    <property type="match status" value="1"/>
</dbReference>
<protein>
    <submittedName>
        <fullName evidence="10">Amino acid/amide ABC transporter membrane protein 1, HAAT family</fullName>
    </submittedName>
</protein>
<evidence type="ECO:0000256" key="2">
    <source>
        <dbReference type="ARBA" id="ARBA00022448"/>
    </source>
</evidence>
<comment type="similarity">
    <text evidence="8">Belongs to the binding-protein-dependent transport system permease family. LivHM subfamily.</text>
</comment>
<sequence length="293" mass="31128">MALLEYALIGGILYGIFFSLVGIGLNLVFGVMRMINLAHGQFIMLGGFGAWLLVHDLHLNPIFGIPLAILGGILIGYPLYYGVVPRLQRSQDPEMLSFILFFGIAQMIEAVMLLIFGADQRSLPGNALGSGNIGAFGQEFPDSWWVAAAVSVICIGGLWLYFTRTRLGFATRAIMADRDEARATGIDVDRVSAIAFMIGLSLAGIAGVFVPYMVGSVSPSIGDGLTTTSFAIIIIGSLGNPLGTVVGGLVFGVGTMLMQTYYASWSNLVPYALLLIIVLIRPSGLLGKAVRSA</sequence>
<feature type="transmembrane region" description="Helical" evidence="9">
    <location>
        <begin position="6"/>
        <end position="29"/>
    </location>
</feature>
<gene>
    <name evidence="10" type="ordered locus">Acry_2204</name>
</gene>
<dbReference type="InterPro" id="IPR052157">
    <property type="entry name" value="BCAA_transport_permease"/>
</dbReference>
<dbReference type="Proteomes" id="UP000000245">
    <property type="component" value="Chromosome"/>
</dbReference>
<keyword evidence="11" id="KW-1185">Reference proteome</keyword>
<feature type="transmembrane region" description="Helical" evidence="9">
    <location>
        <begin position="268"/>
        <end position="287"/>
    </location>
</feature>
<accession>A5G0M0</accession>
<dbReference type="STRING" id="349163.Acry_2204"/>
<evidence type="ECO:0000256" key="8">
    <source>
        <dbReference type="ARBA" id="ARBA00037998"/>
    </source>
</evidence>
<evidence type="ECO:0000256" key="5">
    <source>
        <dbReference type="ARBA" id="ARBA00022970"/>
    </source>
</evidence>
<dbReference type="eggNOG" id="COG0559">
    <property type="taxonomic scope" value="Bacteria"/>
</dbReference>
<evidence type="ECO:0000313" key="11">
    <source>
        <dbReference type="Proteomes" id="UP000000245"/>
    </source>
</evidence>
<keyword evidence="6 9" id="KW-1133">Transmembrane helix</keyword>
<keyword evidence="7 9" id="KW-0472">Membrane</keyword>
<keyword evidence="4 9" id="KW-0812">Transmembrane</keyword>
<dbReference type="EMBL" id="CP000697">
    <property type="protein sequence ID" value="ABQ31402.1"/>
    <property type="molecule type" value="Genomic_DNA"/>
</dbReference>
<evidence type="ECO:0000256" key="6">
    <source>
        <dbReference type="ARBA" id="ARBA00022989"/>
    </source>
</evidence>
<dbReference type="Pfam" id="PF02653">
    <property type="entry name" value="BPD_transp_2"/>
    <property type="match status" value="1"/>
</dbReference>
<dbReference type="GO" id="GO:0022857">
    <property type="term" value="F:transmembrane transporter activity"/>
    <property type="evidence" value="ECO:0007669"/>
    <property type="project" value="InterPro"/>
</dbReference>
<dbReference type="HOGENOM" id="CLU_039929_2_0_5"/>
<feature type="transmembrane region" description="Helical" evidence="9">
    <location>
        <begin position="36"/>
        <end position="54"/>
    </location>
</feature>
<evidence type="ECO:0000256" key="4">
    <source>
        <dbReference type="ARBA" id="ARBA00022692"/>
    </source>
</evidence>
<evidence type="ECO:0000256" key="9">
    <source>
        <dbReference type="SAM" id="Phobius"/>
    </source>
</evidence>
<name>A5G0M0_ACICJ</name>
<comment type="subcellular location">
    <subcellularLocation>
        <location evidence="1">Cell membrane</location>
        <topology evidence="1">Multi-pass membrane protein</topology>
    </subcellularLocation>
</comment>
<dbReference type="GO" id="GO:0005886">
    <property type="term" value="C:plasma membrane"/>
    <property type="evidence" value="ECO:0007669"/>
    <property type="project" value="UniProtKB-SubCell"/>
</dbReference>
<keyword evidence="3" id="KW-1003">Cell membrane</keyword>
<feature type="transmembrane region" description="Helical" evidence="9">
    <location>
        <begin position="191"/>
        <end position="214"/>
    </location>
</feature>
<feature type="transmembrane region" description="Helical" evidence="9">
    <location>
        <begin position="60"/>
        <end position="83"/>
    </location>
</feature>
<feature type="transmembrane region" description="Helical" evidence="9">
    <location>
        <begin position="144"/>
        <end position="162"/>
    </location>
</feature>
<dbReference type="AlphaFoldDB" id="A5G0M0"/>
<reference evidence="10 11" key="1">
    <citation type="submission" date="2007-05" db="EMBL/GenBank/DDBJ databases">
        <title>Complete sequence of chromosome of Acidiphilium cryptum JF-5.</title>
        <authorList>
            <consortium name="US DOE Joint Genome Institute"/>
            <person name="Copeland A."/>
            <person name="Lucas S."/>
            <person name="Lapidus A."/>
            <person name="Barry K."/>
            <person name="Detter J.C."/>
            <person name="Glavina del Rio T."/>
            <person name="Hammon N."/>
            <person name="Israni S."/>
            <person name="Dalin E."/>
            <person name="Tice H."/>
            <person name="Pitluck S."/>
            <person name="Sims D."/>
            <person name="Brettin T."/>
            <person name="Bruce D."/>
            <person name="Han C."/>
            <person name="Schmutz J."/>
            <person name="Larimer F."/>
            <person name="Land M."/>
            <person name="Hauser L."/>
            <person name="Kyrpides N."/>
            <person name="Kim E."/>
            <person name="Magnuson T."/>
            <person name="Richardson P."/>
        </authorList>
    </citation>
    <scope>NUCLEOTIDE SEQUENCE [LARGE SCALE GENOMIC DNA]</scope>
    <source>
        <strain evidence="10 11">JF-5</strain>
    </source>
</reference>